<dbReference type="CDD" id="cd07185">
    <property type="entry name" value="OmpA_C-like"/>
    <property type="match status" value="1"/>
</dbReference>
<evidence type="ECO:0000256" key="4">
    <source>
        <dbReference type="SAM" id="Phobius"/>
    </source>
</evidence>
<keyword evidence="4" id="KW-1133">Transmembrane helix</keyword>
<protein>
    <submittedName>
        <fullName evidence="6">OmpA family protein</fullName>
    </submittedName>
</protein>
<organism evidence="6 7">
    <name type="scientific">Ralstonia insidiosa</name>
    <dbReference type="NCBI Taxonomy" id="190721"/>
    <lineage>
        <taxon>Bacteria</taxon>
        <taxon>Pseudomonadati</taxon>
        <taxon>Pseudomonadota</taxon>
        <taxon>Betaproteobacteria</taxon>
        <taxon>Burkholderiales</taxon>
        <taxon>Burkholderiaceae</taxon>
        <taxon>Ralstonia</taxon>
    </lineage>
</organism>
<evidence type="ECO:0000256" key="2">
    <source>
        <dbReference type="ARBA" id="ARBA00023136"/>
    </source>
</evidence>
<comment type="subcellular location">
    <subcellularLocation>
        <location evidence="1">Cell outer membrane</location>
    </subcellularLocation>
</comment>
<feature type="domain" description="OmpA-like" evidence="5">
    <location>
        <begin position="423"/>
        <end position="541"/>
    </location>
</feature>
<dbReference type="PANTHER" id="PTHR30329:SF20">
    <property type="entry name" value="EXPORTED PROTEIN"/>
    <property type="match status" value="1"/>
</dbReference>
<dbReference type="PANTHER" id="PTHR30329">
    <property type="entry name" value="STATOR ELEMENT OF FLAGELLAR MOTOR COMPLEX"/>
    <property type="match status" value="1"/>
</dbReference>
<dbReference type="Pfam" id="PF00691">
    <property type="entry name" value="OmpA"/>
    <property type="match status" value="1"/>
</dbReference>
<dbReference type="GO" id="GO:0009279">
    <property type="term" value="C:cell outer membrane"/>
    <property type="evidence" value="ECO:0007669"/>
    <property type="project" value="UniProtKB-SubCell"/>
</dbReference>
<dbReference type="RefSeq" id="WP_021193807.1">
    <property type="nucleotide sequence ID" value="NZ_CP012606.1"/>
</dbReference>
<reference evidence="6 7" key="1">
    <citation type="submission" date="2015-09" db="EMBL/GenBank/DDBJ databases">
        <authorList>
            <person name="Xu Y."/>
            <person name="Nagy A."/>
            <person name="Liu N.T."/>
            <person name="Nou X."/>
        </authorList>
    </citation>
    <scope>NUCLEOTIDE SEQUENCE [LARGE SCALE GENOMIC DNA]</scope>
    <source>
        <strain evidence="6 7">FC1138</strain>
    </source>
</reference>
<feature type="transmembrane region" description="Helical" evidence="4">
    <location>
        <begin position="12"/>
        <end position="42"/>
    </location>
</feature>
<evidence type="ECO:0000256" key="3">
    <source>
        <dbReference type="PROSITE-ProRule" id="PRU00473"/>
    </source>
</evidence>
<dbReference type="PRINTS" id="PR01021">
    <property type="entry name" value="OMPADOMAIN"/>
</dbReference>
<keyword evidence="2 3" id="KW-0472">Membrane</keyword>
<dbReference type="SUPFAM" id="SSF103088">
    <property type="entry name" value="OmpA-like"/>
    <property type="match status" value="1"/>
</dbReference>
<dbReference type="InterPro" id="IPR006665">
    <property type="entry name" value="OmpA-like"/>
</dbReference>
<evidence type="ECO:0000256" key="1">
    <source>
        <dbReference type="ARBA" id="ARBA00004442"/>
    </source>
</evidence>
<dbReference type="Proteomes" id="UP000077927">
    <property type="component" value="Chromosome 2"/>
</dbReference>
<feature type="transmembrane region" description="Helical" evidence="4">
    <location>
        <begin position="321"/>
        <end position="343"/>
    </location>
</feature>
<dbReference type="EMBL" id="CP012606">
    <property type="protein sequence ID" value="ANH76550.1"/>
    <property type="molecule type" value="Genomic_DNA"/>
</dbReference>
<gene>
    <name evidence="6" type="ORF">ACS15_4769</name>
</gene>
<dbReference type="AlphaFoldDB" id="A0AAC9FV02"/>
<sequence length="544" mass="58458">MIVTLGTALALAVLWLVLPVGTGLAWMLTILILTVAAMLVWLHTRGRRIAREQSATILAALGAAAADLPLDLRARMPLVLVTGDGLPAMFNRGTQARLVHVGDGAIWVRADHPQRLPQLAAALRQWRDGRAPDGIVLAVAPNLYADAEVLAQKLRLIRQAASDASRLLGVRLPGYVAVYQRRVLVPLASLQWAGVSSAVPITGAERFEAVTQAAESEVQRAPEDRFCAARAATLAALVNWTQEVIIGALQDRRQPARPWPLYGIGWIDCGPTSLPGGPWERDIELRTRVAPAPLTHSPLPWPLPQPLIEAIPRRAWVSPRLAAFAHAVALTACALAAATWGAAKNNEGLLAREGTDLAQYRSIPSTNDTARRNALATLVADRDQLERYVRTGVPLRLSFGMYRGAALVPALNAAIASYQPPPVPPVIVTLDSMSLFDSGRAQLKVGSNRALVGVLEMIKAHPDKRILVAGHTDNVGNAQSNLTLSIARASAVRDWLMDASDIPATRFATQGLGDTHPVADNGTPEGRARNRRVEITLIPETTQP</sequence>
<evidence type="ECO:0000313" key="7">
    <source>
        <dbReference type="Proteomes" id="UP000077927"/>
    </source>
</evidence>
<name>A0AAC9FV02_9RALS</name>
<dbReference type="Gene3D" id="3.30.1330.60">
    <property type="entry name" value="OmpA-like domain"/>
    <property type="match status" value="1"/>
</dbReference>
<dbReference type="PROSITE" id="PS51123">
    <property type="entry name" value="OMPA_2"/>
    <property type="match status" value="1"/>
</dbReference>
<dbReference type="InterPro" id="IPR006664">
    <property type="entry name" value="OMP_bac"/>
</dbReference>
<dbReference type="InterPro" id="IPR050330">
    <property type="entry name" value="Bact_OuterMem_StrucFunc"/>
</dbReference>
<accession>A0AAC9FV02</accession>
<keyword evidence="4" id="KW-0812">Transmembrane</keyword>
<evidence type="ECO:0000313" key="6">
    <source>
        <dbReference type="EMBL" id="ANH76550.1"/>
    </source>
</evidence>
<evidence type="ECO:0000259" key="5">
    <source>
        <dbReference type="PROSITE" id="PS51123"/>
    </source>
</evidence>
<dbReference type="KEGG" id="rin:ACS15_4769"/>
<dbReference type="InterPro" id="IPR036737">
    <property type="entry name" value="OmpA-like_sf"/>
</dbReference>
<proteinExistence type="predicted"/>